<evidence type="ECO:0000259" key="14">
    <source>
        <dbReference type="SMART" id="SM01007"/>
    </source>
</evidence>
<dbReference type="NCBIfam" id="NF006047">
    <property type="entry name" value="PRK08193.1"/>
    <property type="match status" value="1"/>
</dbReference>
<evidence type="ECO:0000256" key="7">
    <source>
        <dbReference type="ARBA" id="ARBA00022935"/>
    </source>
</evidence>
<dbReference type="SMART" id="SM01007">
    <property type="entry name" value="Aldolase_II"/>
    <property type="match status" value="1"/>
</dbReference>
<dbReference type="Gene3D" id="3.40.225.10">
    <property type="entry name" value="Class II aldolase/adducin N-terminal domain"/>
    <property type="match status" value="1"/>
</dbReference>
<evidence type="ECO:0000256" key="1">
    <source>
        <dbReference type="ARBA" id="ARBA00001726"/>
    </source>
</evidence>
<dbReference type="AlphaFoldDB" id="G5JSY9"/>
<dbReference type="SUPFAM" id="SSF53639">
    <property type="entry name" value="AraD/HMP-PK domain-like"/>
    <property type="match status" value="1"/>
</dbReference>
<dbReference type="InterPro" id="IPR036409">
    <property type="entry name" value="Aldolase_II/adducin_N_sf"/>
</dbReference>
<dbReference type="GO" id="GO:0046872">
    <property type="term" value="F:metal ion binding"/>
    <property type="evidence" value="ECO:0007669"/>
    <property type="project" value="UniProtKB-KW"/>
</dbReference>
<dbReference type="NCBIfam" id="NF009003">
    <property type="entry name" value="PRK12348.1"/>
    <property type="match status" value="1"/>
</dbReference>
<dbReference type="EMBL" id="AEUV02000002">
    <property type="protein sequence ID" value="EHI74437.1"/>
    <property type="molecule type" value="Genomic_DNA"/>
</dbReference>
<dbReference type="PANTHER" id="PTHR22789:SF8">
    <property type="entry name" value="L-RIBULOSE-5-PHOSPHATE 4-EPIMERASE SGBE"/>
    <property type="match status" value="1"/>
</dbReference>
<comment type="function">
    <text evidence="11">Involved in the degradation of L-arabinose. Catalyzes the interconversion of L-ribulose 5-phosphate (LRu5P) and D-xylulose 5-phosphate (D-Xu5P) via a retroaldol/aldol mechanism (carbon-carbon bond cleavage analogous to a class II aldolase reaction).</text>
</comment>
<dbReference type="GO" id="GO:0019568">
    <property type="term" value="P:arabinose catabolic process"/>
    <property type="evidence" value="ECO:0007669"/>
    <property type="project" value="UniProtKB-KW"/>
</dbReference>
<evidence type="ECO:0000256" key="9">
    <source>
        <dbReference type="ARBA" id="ARBA00023277"/>
    </source>
</evidence>
<dbReference type="PANTHER" id="PTHR22789">
    <property type="entry name" value="FUCULOSE PHOSPHATE ALDOLASE"/>
    <property type="match status" value="1"/>
</dbReference>
<dbReference type="GO" id="GO:0005829">
    <property type="term" value="C:cytosol"/>
    <property type="evidence" value="ECO:0007669"/>
    <property type="project" value="TreeGrafter"/>
</dbReference>
<evidence type="ECO:0000256" key="8">
    <source>
        <dbReference type="ARBA" id="ARBA00023235"/>
    </source>
</evidence>
<organism evidence="15 16">
    <name type="scientific">Streptococcus criceti HS-6</name>
    <dbReference type="NCBI Taxonomy" id="873449"/>
    <lineage>
        <taxon>Bacteria</taxon>
        <taxon>Bacillati</taxon>
        <taxon>Bacillota</taxon>
        <taxon>Bacilli</taxon>
        <taxon>Lactobacillales</taxon>
        <taxon>Streptococcaceae</taxon>
        <taxon>Streptococcus</taxon>
    </lineage>
</organism>
<evidence type="ECO:0000256" key="2">
    <source>
        <dbReference type="ARBA" id="ARBA00001947"/>
    </source>
</evidence>
<keyword evidence="9" id="KW-0119">Carbohydrate metabolism</keyword>
<sequence>MLVPELRQRVYDANMKLPVHGLVKFTWGNVSAIDREQGYIAIKPSGVDYEKLSPENMVVTDLDGNIVEGDLNPSSDLPTHVELYKAWPEIGGIVHTHSTEGVAWAQAGRDIPCYGTTHADTFYGPIPCARALTPEEINGAYEKETGKVIIEEFAKRGLDPMAVSGVTVRNHGPFAWGKDENTAVYNAVVLEEAARMARFTESINPSVQEVPQALKDKHYLRKHGKNAYYGQKGLEH</sequence>
<gene>
    <name evidence="15" type="ORF">STRCR_2260</name>
</gene>
<keyword evidence="5" id="KW-0479">Metal-binding</keyword>
<comment type="cofactor">
    <cofactor evidence="2">
        <name>Zn(2+)</name>
        <dbReference type="ChEBI" id="CHEBI:29105"/>
    </cofactor>
</comment>
<accession>G5JSY9</accession>
<evidence type="ECO:0000256" key="11">
    <source>
        <dbReference type="ARBA" id="ARBA00053542"/>
    </source>
</evidence>
<dbReference type="NCBIfam" id="NF009625">
    <property type="entry name" value="PRK13145.1"/>
    <property type="match status" value="1"/>
</dbReference>
<dbReference type="InterPro" id="IPR001303">
    <property type="entry name" value="Aldolase_II/adducin_N"/>
</dbReference>
<evidence type="ECO:0000256" key="5">
    <source>
        <dbReference type="ARBA" id="ARBA00022723"/>
    </source>
</evidence>
<keyword evidence="16" id="KW-1185">Reference proteome</keyword>
<dbReference type="Pfam" id="PF00596">
    <property type="entry name" value="Aldolase_II"/>
    <property type="match status" value="1"/>
</dbReference>
<evidence type="ECO:0000256" key="4">
    <source>
        <dbReference type="ARBA" id="ARBA00013186"/>
    </source>
</evidence>
<protein>
    <recommendedName>
        <fullName evidence="13">L-ribulose-5-phosphate 4-epimerase</fullName>
        <ecNumber evidence="4">5.1.3.4</ecNumber>
    </recommendedName>
    <alternativeName>
        <fullName evidence="10">Phosphoribulose isomerase</fullName>
    </alternativeName>
</protein>
<evidence type="ECO:0000313" key="16">
    <source>
        <dbReference type="Proteomes" id="UP000004322"/>
    </source>
</evidence>
<keyword evidence="7" id="KW-0054">Arabinose catabolism</keyword>
<keyword evidence="6" id="KW-0862">Zinc</keyword>
<reference evidence="15" key="1">
    <citation type="submission" date="2011-07" db="EMBL/GenBank/DDBJ databases">
        <authorList>
            <person name="Stanhope M.J."/>
            <person name="Durkin A.S."/>
            <person name="Hostetler J."/>
            <person name="Kim M."/>
            <person name="Radune D."/>
            <person name="Singh I."/>
            <person name="Town C.D."/>
        </authorList>
    </citation>
    <scope>NUCLEOTIDE SEQUENCE [LARGE SCALE GENOMIC DNA]</scope>
    <source>
        <strain evidence="15">HS-6</strain>
    </source>
</reference>
<dbReference type="GO" id="GO:0008742">
    <property type="term" value="F:L-ribulose-phosphate 4-epimerase activity"/>
    <property type="evidence" value="ECO:0007669"/>
    <property type="project" value="UniProtKB-EC"/>
</dbReference>
<comment type="catalytic activity">
    <reaction evidence="1">
        <text>L-ribulose 5-phosphate = D-xylulose 5-phosphate</text>
        <dbReference type="Rhea" id="RHEA:22368"/>
        <dbReference type="ChEBI" id="CHEBI:57737"/>
        <dbReference type="ChEBI" id="CHEBI:58226"/>
        <dbReference type="EC" id="5.1.3.4"/>
    </reaction>
</comment>
<evidence type="ECO:0000256" key="12">
    <source>
        <dbReference type="ARBA" id="ARBA00060520"/>
    </source>
</evidence>
<keyword evidence="8" id="KW-0413">Isomerase</keyword>
<dbReference type="OrthoDB" id="9786287at2"/>
<dbReference type="EC" id="5.1.3.4" evidence="4"/>
<evidence type="ECO:0000256" key="6">
    <source>
        <dbReference type="ARBA" id="ARBA00022833"/>
    </source>
</evidence>
<dbReference type="Proteomes" id="UP000004322">
    <property type="component" value="Unassembled WGS sequence"/>
</dbReference>
<feature type="domain" description="Class II aldolase/adducin N-terminal" evidence="14">
    <location>
        <begin position="8"/>
        <end position="198"/>
    </location>
</feature>
<evidence type="ECO:0000256" key="13">
    <source>
        <dbReference type="ARBA" id="ARBA00074961"/>
    </source>
</evidence>
<proteinExistence type="inferred from homology"/>
<evidence type="ECO:0000256" key="10">
    <source>
        <dbReference type="ARBA" id="ARBA00032206"/>
    </source>
</evidence>
<dbReference type="GO" id="GO:0016832">
    <property type="term" value="F:aldehyde-lyase activity"/>
    <property type="evidence" value="ECO:0007669"/>
    <property type="project" value="TreeGrafter"/>
</dbReference>
<comment type="caution">
    <text evidence="15">The sequence shown here is derived from an EMBL/GenBank/DDBJ whole genome shotgun (WGS) entry which is preliminary data.</text>
</comment>
<evidence type="ECO:0000256" key="3">
    <source>
        <dbReference type="ARBA" id="ARBA00010037"/>
    </source>
</evidence>
<comment type="pathway">
    <text evidence="12">Carbohydrate degradation; L-arabinose degradation via L-ribulose; D-xylulose 5-phosphate from L-arabinose (bacterial route): step 3/3.</text>
</comment>
<dbReference type="RefSeq" id="WP_004227630.1">
    <property type="nucleotide sequence ID" value="NZ_AEUV02000002.1"/>
</dbReference>
<dbReference type="eggNOG" id="COG0235">
    <property type="taxonomic scope" value="Bacteria"/>
</dbReference>
<dbReference type="InterPro" id="IPR050197">
    <property type="entry name" value="Aldolase_class_II_sugar_metab"/>
</dbReference>
<name>G5JSY9_STRCG</name>
<dbReference type="STRING" id="873449.STRCR_2260"/>
<evidence type="ECO:0000313" key="15">
    <source>
        <dbReference type="EMBL" id="EHI74437.1"/>
    </source>
</evidence>
<dbReference type="FunFam" id="3.40.225.10:FF:000001">
    <property type="entry name" value="L-ribulose-5-phosphate 4-epimerase UlaF"/>
    <property type="match status" value="1"/>
</dbReference>
<comment type="similarity">
    <text evidence="3">Belongs to the aldolase class II family. AraD/FucA subfamily.</text>
</comment>